<keyword evidence="1" id="KW-0472">Membrane</keyword>
<keyword evidence="3" id="KW-1185">Reference proteome</keyword>
<dbReference type="EMBL" id="JAHXBZ010000006">
    <property type="protein sequence ID" value="MBW7582310.1"/>
    <property type="molecule type" value="Genomic_DNA"/>
</dbReference>
<gene>
    <name evidence="2" type="ORF">KV696_08160</name>
</gene>
<name>A0ABS7DWB2_9STRE</name>
<protein>
    <recommendedName>
        <fullName evidence="4">DUF308 domain-containing protein</fullName>
    </recommendedName>
</protein>
<organism evidence="2 3">
    <name type="scientific">Streptococcus humanilactis</name>
    <dbReference type="NCBI Taxonomy" id="2841061"/>
    <lineage>
        <taxon>Bacteria</taxon>
        <taxon>Bacillati</taxon>
        <taxon>Bacillota</taxon>
        <taxon>Bacilli</taxon>
        <taxon>Lactobacillales</taxon>
        <taxon>Streptococcaceae</taxon>
        <taxon>Streptococcus</taxon>
        <taxon>Streptococcus mitis group</taxon>
    </lineage>
</organism>
<feature type="transmembrane region" description="Helical" evidence="1">
    <location>
        <begin position="31"/>
        <end position="49"/>
    </location>
</feature>
<feature type="transmembrane region" description="Helical" evidence="1">
    <location>
        <begin position="87"/>
        <end position="109"/>
    </location>
</feature>
<evidence type="ECO:0000313" key="3">
    <source>
        <dbReference type="Proteomes" id="UP000767465"/>
    </source>
</evidence>
<feature type="transmembrane region" description="Helical" evidence="1">
    <location>
        <begin position="61"/>
        <end position="81"/>
    </location>
</feature>
<comment type="caution">
    <text evidence="2">The sequence shown here is derived from an EMBL/GenBank/DDBJ whole genome shotgun (WGS) entry which is preliminary data.</text>
</comment>
<sequence>MSKNIWIYVAGAVTIITTIILGLLIPHLSISLYYVALGFLVIAEFVFFLQMVIKRQFTDWLPINVVTAIWIIGQVFMMPLVQILPSFLFWIIEVLAIGLVAIIGSLTAADSHYRKERAEAFSENAEDVFNTKKGDY</sequence>
<accession>A0ABS7DWB2</accession>
<feature type="transmembrane region" description="Helical" evidence="1">
    <location>
        <begin position="5"/>
        <end position="25"/>
    </location>
</feature>
<proteinExistence type="predicted"/>
<keyword evidence="1" id="KW-1133">Transmembrane helix</keyword>
<evidence type="ECO:0008006" key="4">
    <source>
        <dbReference type="Google" id="ProtNLM"/>
    </source>
</evidence>
<dbReference type="Proteomes" id="UP000767465">
    <property type="component" value="Unassembled WGS sequence"/>
</dbReference>
<reference evidence="2 3" key="1">
    <citation type="submission" date="2021-07" db="EMBL/GenBank/DDBJ databases">
        <title>Streptococcus humanmilk sp.nov.,a novel bacteria of streptococcus.</title>
        <authorList>
            <person name="Han F."/>
        </authorList>
    </citation>
    <scope>NUCLEOTIDE SEQUENCE [LARGE SCALE GENOMIC DNA]</scope>
    <source>
        <strain evidence="2 3">IMAU99125</strain>
    </source>
</reference>
<keyword evidence="1" id="KW-0812">Transmembrane</keyword>
<dbReference type="RefSeq" id="WP_140834363.1">
    <property type="nucleotide sequence ID" value="NZ_JAHXBZ010000006.1"/>
</dbReference>
<evidence type="ECO:0000313" key="2">
    <source>
        <dbReference type="EMBL" id="MBW7582310.1"/>
    </source>
</evidence>
<evidence type="ECO:0000256" key="1">
    <source>
        <dbReference type="SAM" id="Phobius"/>
    </source>
</evidence>